<name>W0RPR5_9BACT</name>
<dbReference type="KEGG" id="gba:J421_5464"/>
<dbReference type="InterPro" id="IPR053176">
    <property type="entry name" value="T6SS_TssE1-like"/>
</dbReference>
<feature type="compositionally biased region" description="Basic and acidic residues" evidence="1">
    <location>
        <begin position="56"/>
        <end position="66"/>
    </location>
</feature>
<dbReference type="OrthoDB" id="119583at2"/>
<dbReference type="RefSeq" id="WP_025414314.1">
    <property type="nucleotide sequence ID" value="NZ_CP007129.1"/>
</dbReference>
<feature type="domain" description="IraD/Gp25-like" evidence="2">
    <location>
        <begin position="79"/>
        <end position="178"/>
    </location>
</feature>
<dbReference type="Pfam" id="PF04965">
    <property type="entry name" value="GPW_gp25"/>
    <property type="match status" value="1"/>
</dbReference>
<organism evidence="3 4">
    <name type="scientific">Gemmatirosa kalamazoonensis</name>
    <dbReference type="NCBI Taxonomy" id="861299"/>
    <lineage>
        <taxon>Bacteria</taxon>
        <taxon>Pseudomonadati</taxon>
        <taxon>Gemmatimonadota</taxon>
        <taxon>Gemmatimonadia</taxon>
        <taxon>Gemmatimonadales</taxon>
        <taxon>Gemmatimonadaceae</taxon>
        <taxon>Gemmatirosa</taxon>
    </lineage>
</organism>
<proteinExistence type="predicted"/>
<feature type="region of interest" description="Disordered" evidence="1">
    <location>
        <begin position="1"/>
        <end position="76"/>
    </location>
</feature>
<dbReference type="PANTHER" id="PTHR38595:SF2">
    <property type="entry name" value="TYPE VI SECRETION SYSTEM BASEPLATE SUBUNIT TSSE"/>
    <property type="match status" value="1"/>
</dbReference>
<protein>
    <submittedName>
        <fullName evidence="3">Type VI secretion system lysozyme-related protein</fullName>
    </submittedName>
</protein>
<gene>
    <name evidence="3" type="ORF">J421_5464</name>
</gene>
<dbReference type="InParanoid" id="W0RPR5"/>
<dbReference type="EMBL" id="CP007129">
    <property type="protein sequence ID" value="AHG92999.1"/>
    <property type="molecule type" value="Genomic_DNA"/>
</dbReference>
<dbReference type="Proteomes" id="UP000019151">
    <property type="component" value="Plasmid 1"/>
</dbReference>
<dbReference type="SUPFAM" id="SSF160719">
    <property type="entry name" value="gpW/gp25-like"/>
    <property type="match status" value="1"/>
</dbReference>
<keyword evidence="3" id="KW-0614">Plasmid</keyword>
<dbReference type="InterPro" id="IPR007048">
    <property type="entry name" value="IraD/Gp25-like"/>
</dbReference>
<feature type="compositionally biased region" description="Gly residues" evidence="1">
    <location>
        <begin position="21"/>
        <end position="32"/>
    </location>
</feature>
<dbReference type="AlphaFoldDB" id="W0RPR5"/>
<sequence length="208" mass="22866">MLERPSEHPRRRTGGVTTGFPVGGRMGPGGATGEFVRPRAGRTEIERMVQPSLIDRLTDAEPKSPRDPTTTPKDSAQAFRDAVQADIEWLLNTRRSTVVVPESYRELLESVHEFGLPDVTGIAVNTPQGRTMLRDLIQNALERFEPRLESPVVRIGDVDVLSTPMVRFQVEAILRMDPGPEHVVFDTVLEVARGQYAVEGDAGTTPGA</sequence>
<dbReference type="HOGENOM" id="CLU_102944_1_0_0"/>
<dbReference type="InterPro" id="IPR017737">
    <property type="entry name" value="TssE1-like"/>
</dbReference>
<accession>W0RPR5</accession>
<evidence type="ECO:0000313" key="4">
    <source>
        <dbReference type="Proteomes" id="UP000019151"/>
    </source>
</evidence>
<dbReference type="NCBIfam" id="TIGR03357">
    <property type="entry name" value="VI_zyme"/>
    <property type="match status" value="1"/>
</dbReference>
<evidence type="ECO:0000256" key="1">
    <source>
        <dbReference type="SAM" id="MobiDB-lite"/>
    </source>
</evidence>
<evidence type="ECO:0000313" key="3">
    <source>
        <dbReference type="EMBL" id="AHG92999.1"/>
    </source>
</evidence>
<geneLocation type="plasmid" evidence="3 4">
    <name>1</name>
</geneLocation>
<reference evidence="3 4" key="1">
    <citation type="journal article" date="2014" name="Genome Announc.">
        <title>Genome Sequence and Methylome of Soil Bacterium Gemmatirosa kalamazoonensis KBS708T, a Member of the Rarely Cultivated Gemmatimonadetes Phylum.</title>
        <authorList>
            <person name="Debruyn J.M."/>
            <person name="Radosevich M."/>
            <person name="Wommack K.E."/>
            <person name="Polson S.W."/>
            <person name="Hauser L.J."/>
            <person name="Fawaz M.N."/>
            <person name="Korlach J."/>
            <person name="Tsai Y.C."/>
        </authorList>
    </citation>
    <scope>NUCLEOTIDE SEQUENCE [LARGE SCALE GENOMIC DNA]</scope>
    <source>
        <strain evidence="3 4">KBS708</strain>
        <plasmid evidence="4">Plasmid 1</plasmid>
    </source>
</reference>
<dbReference type="PANTHER" id="PTHR38595">
    <property type="entry name" value="CYTOPLASMIC PROTEIN-RELATED"/>
    <property type="match status" value="1"/>
</dbReference>
<evidence type="ECO:0000259" key="2">
    <source>
        <dbReference type="Pfam" id="PF04965"/>
    </source>
</evidence>
<keyword evidence="4" id="KW-1185">Reference proteome</keyword>